<evidence type="ECO:0000313" key="6">
    <source>
        <dbReference type="EMBL" id="ADE57895.1"/>
    </source>
</evidence>
<dbReference type="PANTHER" id="PTHR23531:SF1">
    <property type="entry name" value="QUINOLENE RESISTANCE PROTEIN NORA"/>
    <property type="match status" value="1"/>
</dbReference>
<dbReference type="InterPro" id="IPR052714">
    <property type="entry name" value="MFS_Exporter"/>
</dbReference>
<proteinExistence type="predicted"/>
<feature type="transmembrane region" description="Helical" evidence="4">
    <location>
        <begin position="353"/>
        <end position="372"/>
    </location>
</feature>
<evidence type="ECO:0000256" key="2">
    <source>
        <dbReference type="ARBA" id="ARBA00022989"/>
    </source>
</evidence>
<dbReference type="eggNOG" id="COG2807">
    <property type="taxonomic scope" value="Bacteria"/>
</dbReference>
<keyword evidence="7" id="KW-1185">Reference proteome</keyword>
<feature type="transmembrane region" description="Helical" evidence="4">
    <location>
        <begin position="39"/>
        <end position="62"/>
    </location>
</feature>
<evidence type="ECO:0000259" key="5">
    <source>
        <dbReference type="PROSITE" id="PS50850"/>
    </source>
</evidence>
<dbReference type="Pfam" id="PF07690">
    <property type="entry name" value="MFS_1"/>
    <property type="match status" value="1"/>
</dbReference>
<evidence type="ECO:0000256" key="4">
    <source>
        <dbReference type="SAM" id="Phobius"/>
    </source>
</evidence>
<evidence type="ECO:0000256" key="3">
    <source>
        <dbReference type="ARBA" id="ARBA00023136"/>
    </source>
</evidence>
<feature type="transmembrane region" description="Helical" evidence="4">
    <location>
        <begin position="384"/>
        <end position="404"/>
    </location>
</feature>
<dbReference type="InterPro" id="IPR011701">
    <property type="entry name" value="MFS"/>
</dbReference>
<feature type="transmembrane region" description="Helical" evidence="4">
    <location>
        <begin position="263"/>
        <end position="283"/>
    </location>
</feature>
<feature type="transmembrane region" description="Helical" evidence="4">
    <location>
        <begin position="98"/>
        <end position="119"/>
    </location>
</feature>
<evidence type="ECO:0000256" key="1">
    <source>
        <dbReference type="ARBA" id="ARBA00022692"/>
    </source>
</evidence>
<dbReference type="EMBL" id="CP001997">
    <property type="protein sequence ID" value="ADE57895.1"/>
    <property type="molecule type" value="Genomic_DNA"/>
</dbReference>
<feature type="transmembrane region" description="Helical" evidence="4">
    <location>
        <begin position="154"/>
        <end position="177"/>
    </location>
</feature>
<dbReference type="HOGENOM" id="CLU_059146_0_0_0"/>
<feature type="domain" description="Major facilitator superfamily (MFS) profile" evidence="5">
    <location>
        <begin position="1"/>
        <end position="407"/>
    </location>
</feature>
<dbReference type="PROSITE" id="PS50850">
    <property type="entry name" value="MFS"/>
    <property type="match status" value="1"/>
</dbReference>
<dbReference type="AlphaFoldDB" id="D5EH63"/>
<feature type="transmembrane region" description="Helical" evidence="4">
    <location>
        <begin position="233"/>
        <end position="251"/>
    </location>
</feature>
<protein>
    <submittedName>
        <fullName evidence="6">Major facilitator superfamily MFS_1</fullName>
    </submittedName>
</protein>
<feature type="transmembrane region" description="Helical" evidence="4">
    <location>
        <begin position="74"/>
        <end position="92"/>
    </location>
</feature>
<dbReference type="KEGG" id="aco:Amico_1782"/>
<keyword evidence="3 4" id="KW-0472">Membrane</keyword>
<name>D5EH63_AMICL</name>
<dbReference type="PANTHER" id="PTHR23531">
    <property type="entry name" value="QUINOLENE RESISTANCE PROTEIN NORA"/>
    <property type="match status" value="1"/>
</dbReference>
<gene>
    <name evidence="6" type="ordered locus">Amico_1782</name>
</gene>
<evidence type="ECO:0000313" key="7">
    <source>
        <dbReference type="Proteomes" id="UP000002366"/>
    </source>
</evidence>
<sequence length="407" mass="44780">MTSEYDRRTFFLCWLVTYLGQAYLSMFFLYPVALQRQGIPLALSGWLMSIFSVGSMLMRPAGSILNERLGVRKSLLYASVFLFCCSMPLLFFRSFNALLVARGLMGLFYGVVMLAVTTYQALSIPEERRGSLYAWIAVAYVLPQLSIVPLSEFLISSISVQAFLALAPAVAAATFLISKNLPKLKNFSKESKVNSESDSQENSLSPDQDSKVVFPASSQQWGSWGEMVRVKGFWPLVLTLLTWSFVNTSTLQYMPAFIRSRGLIASSFVAANAGVSLSLRLFATRFMDLIDRRTGAALAITLMGAVVVGTRFAFSNHSFFLLGLIYGLGMGLGFPMILALMPDVFPERLRPKGIAIGTLLMESGFIFTPFIISYGGGFFGLGNVMTFIGVTALAGGFFLSLHVWRKA</sequence>
<dbReference type="InterPro" id="IPR036259">
    <property type="entry name" value="MFS_trans_sf"/>
</dbReference>
<dbReference type="GO" id="GO:0022857">
    <property type="term" value="F:transmembrane transporter activity"/>
    <property type="evidence" value="ECO:0007669"/>
    <property type="project" value="InterPro"/>
</dbReference>
<feature type="transmembrane region" description="Helical" evidence="4">
    <location>
        <begin position="12"/>
        <end position="33"/>
    </location>
</feature>
<dbReference type="InterPro" id="IPR020846">
    <property type="entry name" value="MFS_dom"/>
</dbReference>
<keyword evidence="2 4" id="KW-1133">Transmembrane helix</keyword>
<reference evidence="6 7" key="1">
    <citation type="journal article" date="2010" name="Stand. Genomic Sci.">
        <title>Complete genome sequence of Aminobacterium colombiense type strain (ALA-1).</title>
        <authorList>
            <person name="Chertkov O."/>
            <person name="Sikorski J."/>
            <person name="Brambilla E."/>
            <person name="Lapidus A."/>
            <person name="Copeland A."/>
            <person name="Glavina Del Rio T."/>
            <person name="Nolan M."/>
            <person name="Lucas S."/>
            <person name="Tice H."/>
            <person name="Cheng J.F."/>
            <person name="Han C."/>
            <person name="Detter J.C."/>
            <person name="Bruce D."/>
            <person name="Tapia R."/>
            <person name="Goodwin L."/>
            <person name="Pitluck S."/>
            <person name="Liolios K."/>
            <person name="Ivanova N."/>
            <person name="Mavromatis K."/>
            <person name="Ovchinnikova G."/>
            <person name="Pati A."/>
            <person name="Chen A."/>
            <person name="Palaniappan K."/>
            <person name="Land M."/>
            <person name="Hauser L."/>
            <person name="Chang Y.J."/>
            <person name="Jeffries C.D."/>
            <person name="Spring S."/>
            <person name="Rohde M."/>
            <person name="Goker M."/>
            <person name="Bristow J."/>
            <person name="Eisen J.A."/>
            <person name="Markowitz V."/>
            <person name="Hugenholtz P."/>
            <person name="Kyrpides N.C."/>
            <person name="Klenk H.P."/>
        </authorList>
    </citation>
    <scope>NUCLEOTIDE SEQUENCE [LARGE SCALE GENOMIC DNA]</scope>
    <source>
        <strain evidence="7">DSM 12261 / ALA-1</strain>
    </source>
</reference>
<feature type="transmembrane region" description="Helical" evidence="4">
    <location>
        <begin position="295"/>
        <end position="314"/>
    </location>
</feature>
<feature type="transmembrane region" description="Helical" evidence="4">
    <location>
        <begin position="131"/>
        <end position="148"/>
    </location>
</feature>
<keyword evidence="1 4" id="KW-0812">Transmembrane</keyword>
<dbReference type="Gene3D" id="1.20.1250.20">
    <property type="entry name" value="MFS general substrate transporter like domains"/>
    <property type="match status" value="1"/>
</dbReference>
<dbReference type="Proteomes" id="UP000002366">
    <property type="component" value="Chromosome"/>
</dbReference>
<organism evidence="6 7">
    <name type="scientific">Aminobacterium colombiense (strain DSM 12261 / ALA-1)</name>
    <dbReference type="NCBI Taxonomy" id="572547"/>
    <lineage>
        <taxon>Bacteria</taxon>
        <taxon>Thermotogati</taxon>
        <taxon>Synergistota</taxon>
        <taxon>Synergistia</taxon>
        <taxon>Synergistales</taxon>
        <taxon>Aminobacteriaceae</taxon>
        <taxon>Aminobacterium</taxon>
    </lineage>
</organism>
<dbReference type="eggNOG" id="COG2814">
    <property type="taxonomic scope" value="Bacteria"/>
</dbReference>
<dbReference type="RefSeq" id="WP_013049157.1">
    <property type="nucleotide sequence ID" value="NC_014011.1"/>
</dbReference>
<dbReference type="SUPFAM" id="SSF103473">
    <property type="entry name" value="MFS general substrate transporter"/>
    <property type="match status" value="1"/>
</dbReference>
<dbReference type="OrthoDB" id="2645at2"/>
<dbReference type="STRING" id="572547.Amico_1782"/>
<accession>D5EH63</accession>
<feature type="transmembrane region" description="Helical" evidence="4">
    <location>
        <begin position="320"/>
        <end position="341"/>
    </location>
</feature>